<proteinExistence type="predicted"/>
<accession>A0ACC0IZM3</accession>
<name>A0ACC0IZM3_9ERIC</name>
<organism evidence="1 2">
    <name type="scientific">Camellia lanceoleosa</name>
    <dbReference type="NCBI Taxonomy" id="1840588"/>
    <lineage>
        <taxon>Eukaryota</taxon>
        <taxon>Viridiplantae</taxon>
        <taxon>Streptophyta</taxon>
        <taxon>Embryophyta</taxon>
        <taxon>Tracheophyta</taxon>
        <taxon>Spermatophyta</taxon>
        <taxon>Magnoliopsida</taxon>
        <taxon>eudicotyledons</taxon>
        <taxon>Gunneridae</taxon>
        <taxon>Pentapetalae</taxon>
        <taxon>asterids</taxon>
        <taxon>Ericales</taxon>
        <taxon>Theaceae</taxon>
        <taxon>Camellia</taxon>
    </lineage>
</organism>
<evidence type="ECO:0000313" key="2">
    <source>
        <dbReference type="Proteomes" id="UP001060215"/>
    </source>
</evidence>
<comment type="caution">
    <text evidence="1">The sequence shown here is derived from an EMBL/GenBank/DDBJ whole genome shotgun (WGS) entry which is preliminary data.</text>
</comment>
<dbReference type="EMBL" id="CM045758">
    <property type="protein sequence ID" value="KAI8030918.1"/>
    <property type="molecule type" value="Genomic_DNA"/>
</dbReference>
<keyword evidence="1" id="KW-0472">Membrane</keyword>
<protein>
    <submittedName>
        <fullName evidence="1">Heptahelical transmembrane protein 3</fullName>
    </submittedName>
</protein>
<keyword evidence="2" id="KW-1185">Reference proteome</keyword>
<keyword evidence="1" id="KW-0812">Transmembrane</keyword>
<evidence type="ECO:0000313" key="1">
    <source>
        <dbReference type="EMBL" id="KAI8030918.1"/>
    </source>
</evidence>
<dbReference type="Proteomes" id="UP001060215">
    <property type="component" value="Chromosome 1"/>
</dbReference>
<gene>
    <name evidence="1" type="ORF">LOK49_LG01G01531</name>
</gene>
<sequence>MRVSLVVTDMDDASNKAIPRWPWFVCLAGAMGCLICSSLSHVFAFHSKRWNVFFSLMIVCSFFAPIYYAFSCNPCSRFLYLTSISLLGILVIITLLAPALSTSRFRFFRASLFLAMDFSGVIPATQAVVLFWGHQQRLLALKYELVMGV</sequence>
<reference evidence="1 2" key="1">
    <citation type="journal article" date="2022" name="Plant J.">
        <title>Chromosome-level genome of Camellia lanceoleosa provides a valuable resource for understanding genome evolution and self-incompatibility.</title>
        <authorList>
            <person name="Gong W."/>
            <person name="Xiao S."/>
            <person name="Wang L."/>
            <person name="Liao Z."/>
            <person name="Chang Y."/>
            <person name="Mo W."/>
            <person name="Hu G."/>
            <person name="Li W."/>
            <person name="Zhao G."/>
            <person name="Zhu H."/>
            <person name="Hu X."/>
            <person name="Ji K."/>
            <person name="Xiang X."/>
            <person name="Song Q."/>
            <person name="Yuan D."/>
            <person name="Jin S."/>
            <person name="Zhang L."/>
        </authorList>
    </citation>
    <scope>NUCLEOTIDE SEQUENCE [LARGE SCALE GENOMIC DNA]</scope>
    <source>
        <strain evidence="1">SQ_2022a</strain>
    </source>
</reference>